<accession>A0A0T6BHT6</accession>
<name>A0A0T6BHT6_9SCAR</name>
<dbReference type="EMBL" id="LJIG01000501">
    <property type="protein sequence ID" value="KRT86439.1"/>
    <property type="molecule type" value="Genomic_DNA"/>
</dbReference>
<evidence type="ECO:0000313" key="3">
    <source>
        <dbReference type="Proteomes" id="UP000051574"/>
    </source>
</evidence>
<feature type="compositionally biased region" description="Basic and acidic residues" evidence="1">
    <location>
        <begin position="149"/>
        <end position="160"/>
    </location>
</feature>
<evidence type="ECO:0000256" key="1">
    <source>
        <dbReference type="SAM" id="MobiDB-lite"/>
    </source>
</evidence>
<feature type="compositionally biased region" description="Low complexity" evidence="1">
    <location>
        <begin position="237"/>
        <end position="271"/>
    </location>
</feature>
<proteinExistence type="predicted"/>
<feature type="compositionally biased region" description="Low complexity" evidence="1">
    <location>
        <begin position="173"/>
        <end position="186"/>
    </location>
</feature>
<dbReference type="AlphaFoldDB" id="A0A0T6BHT6"/>
<evidence type="ECO:0000313" key="2">
    <source>
        <dbReference type="EMBL" id="KRT86439.1"/>
    </source>
</evidence>
<keyword evidence="3" id="KW-1185">Reference proteome</keyword>
<dbReference type="Proteomes" id="UP000051574">
    <property type="component" value="Unassembled WGS sequence"/>
</dbReference>
<feature type="region of interest" description="Disordered" evidence="1">
    <location>
        <begin position="85"/>
        <end position="299"/>
    </location>
</feature>
<comment type="caution">
    <text evidence="2">The sequence shown here is derived from an EMBL/GenBank/DDBJ whole genome shotgun (WGS) entry which is preliminary data.</text>
</comment>
<protein>
    <submittedName>
        <fullName evidence="2">Uncharacterized protein</fullName>
    </submittedName>
</protein>
<gene>
    <name evidence="2" type="ORF">AMK59_2861</name>
</gene>
<reference evidence="2 3" key="1">
    <citation type="submission" date="2015-09" db="EMBL/GenBank/DDBJ databases">
        <title>Draft genome of the scarab beetle Oryctes borbonicus.</title>
        <authorList>
            <person name="Meyer J.M."/>
            <person name="Markov G.V."/>
            <person name="Baskaran P."/>
            <person name="Herrmann M."/>
            <person name="Sommer R.J."/>
            <person name="Roedelsperger C."/>
        </authorList>
    </citation>
    <scope>NUCLEOTIDE SEQUENCE [LARGE SCALE GENOMIC DNA]</scope>
    <source>
        <strain evidence="2">OB123</strain>
        <tissue evidence="2">Whole animal</tissue>
    </source>
</reference>
<dbReference type="OrthoDB" id="1879688at2759"/>
<feature type="compositionally biased region" description="Basic and acidic residues" evidence="1">
    <location>
        <begin position="98"/>
        <end position="123"/>
    </location>
</feature>
<organism evidence="2 3">
    <name type="scientific">Oryctes borbonicus</name>
    <dbReference type="NCBI Taxonomy" id="1629725"/>
    <lineage>
        <taxon>Eukaryota</taxon>
        <taxon>Metazoa</taxon>
        <taxon>Ecdysozoa</taxon>
        <taxon>Arthropoda</taxon>
        <taxon>Hexapoda</taxon>
        <taxon>Insecta</taxon>
        <taxon>Pterygota</taxon>
        <taxon>Neoptera</taxon>
        <taxon>Endopterygota</taxon>
        <taxon>Coleoptera</taxon>
        <taxon>Polyphaga</taxon>
        <taxon>Scarabaeiformia</taxon>
        <taxon>Scarabaeidae</taxon>
        <taxon>Dynastinae</taxon>
        <taxon>Oryctes</taxon>
    </lineage>
</organism>
<sequence>MVSALDSVDEITHRIRTVTITKELDGLTSTRIEDQVVTMIDVEPVIWGNAVGLILTVTVGVSLRPLKITLTFLVWIFIDRRPPYDDRPPYPEGPARTGYDDRRMPPASGFDERRLPLSERRPLMDPGMSQGPRGLPSSYDRSGAAADMFSRRDNATKPMERSSGYSPSGGYGSSAPSYGQSGSTASGYGGYGDSRGTGSMGYDSRTPAQSGGYGDSRGPSSYPDSRGPPPLGGSSSGGMYSESRGSGSGSAAYGVSSGTGAYGSTGVSAAYEGYGSSRSGAYDSAYPPLPQQRGLVPPG</sequence>
<feature type="compositionally biased region" description="Gly residues" evidence="1">
    <location>
        <begin position="187"/>
        <end position="199"/>
    </location>
</feature>